<gene>
    <name evidence="1" type="ORF">J2Z37_001099</name>
</gene>
<name>A0ABS4GM07_9BACL</name>
<evidence type="ECO:0000313" key="2">
    <source>
        <dbReference type="Proteomes" id="UP001519343"/>
    </source>
</evidence>
<proteinExistence type="predicted"/>
<reference evidence="1 2" key="1">
    <citation type="submission" date="2021-03" db="EMBL/GenBank/DDBJ databases">
        <title>Genomic Encyclopedia of Type Strains, Phase IV (KMG-IV): sequencing the most valuable type-strain genomes for metagenomic binning, comparative biology and taxonomic classification.</title>
        <authorList>
            <person name="Goeker M."/>
        </authorList>
    </citation>
    <scope>NUCLEOTIDE SEQUENCE [LARGE SCALE GENOMIC DNA]</scope>
    <source>
        <strain evidence="1 2">DSM 24738</strain>
    </source>
</reference>
<dbReference type="RefSeq" id="WP_209809194.1">
    <property type="nucleotide sequence ID" value="NZ_JAGGKT010000002.1"/>
</dbReference>
<dbReference type="Proteomes" id="UP001519343">
    <property type="component" value="Unassembled WGS sequence"/>
</dbReference>
<organism evidence="1 2">
    <name type="scientific">Ammoniphilus resinae</name>
    <dbReference type="NCBI Taxonomy" id="861532"/>
    <lineage>
        <taxon>Bacteria</taxon>
        <taxon>Bacillati</taxon>
        <taxon>Bacillota</taxon>
        <taxon>Bacilli</taxon>
        <taxon>Bacillales</taxon>
        <taxon>Paenibacillaceae</taxon>
        <taxon>Aneurinibacillus group</taxon>
        <taxon>Ammoniphilus</taxon>
    </lineage>
</organism>
<comment type="caution">
    <text evidence="1">The sequence shown here is derived from an EMBL/GenBank/DDBJ whole genome shotgun (WGS) entry which is preliminary data.</text>
</comment>
<accession>A0ABS4GM07</accession>
<dbReference type="EMBL" id="JAGGKT010000002">
    <property type="protein sequence ID" value="MBP1931102.1"/>
    <property type="molecule type" value="Genomic_DNA"/>
</dbReference>
<keyword evidence="2" id="KW-1185">Reference proteome</keyword>
<sequence length="89" mass="10210">MMKVCKENLHFTEAGLAMQQLQIILESIERSITQWGEYVQKLGVTNCMLDFEQTLMDAADLRRSIQQIESKLVDANHQHSPAITITTFK</sequence>
<protein>
    <submittedName>
        <fullName evidence="1">Nucleic acid-binding Zn-ribbon protein</fullName>
    </submittedName>
</protein>
<evidence type="ECO:0000313" key="1">
    <source>
        <dbReference type="EMBL" id="MBP1931102.1"/>
    </source>
</evidence>